<evidence type="ECO:0000313" key="1">
    <source>
        <dbReference type="EMBL" id="PSB55770.1"/>
    </source>
</evidence>
<comment type="caution">
    <text evidence="1">The sequence shown here is derived from an EMBL/GenBank/DDBJ whole genome shotgun (WGS) entry which is preliminary data.</text>
</comment>
<name>A0A2T1GE68_9CYAN</name>
<organism evidence="1 2">
    <name type="scientific">Chamaesiphon polymorphus CCALA 037</name>
    <dbReference type="NCBI Taxonomy" id="2107692"/>
    <lineage>
        <taxon>Bacteria</taxon>
        <taxon>Bacillati</taxon>
        <taxon>Cyanobacteriota</taxon>
        <taxon>Cyanophyceae</taxon>
        <taxon>Gomontiellales</taxon>
        <taxon>Chamaesiphonaceae</taxon>
        <taxon>Chamaesiphon</taxon>
    </lineage>
</organism>
<dbReference type="Proteomes" id="UP000238937">
    <property type="component" value="Unassembled WGS sequence"/>
</dbReference>
<evidence type="ECO:0000313" key="2">
    <source>
        <dbReference type="Proteomes" id="UP000238937"/>
    </source>
</evidence>
<proteinExistence type="predicted"/>
<reference evidence="1 2" key="1">
    <citation type="submission" date="2018-03" db="EMBL/GenBank/DDBJ databases">
        <title>The ancient ancestry and fast evolution of plastids.</title>
        <authorList>
            <person name="Moore K.R."/>
            <person name="Magnabosco C."/>
            <person name="Momper L."/>
            <person name="Gold D.A."/>
            <person name="Bosak T."/>
            <person name="Fournier G.P."/>
        </authorList>
    </citation>
    <scope>NUCLEOTIDE SEQUENCE [LARGE SCALE GENOMIC DNA]</scope>
    <source>
        <strain evidence="1 2">CCALA 037</strain>
    </source>
</reference>
<dbReference type="AlphaFoldDB" id="A0A2T1GE68"/>
<gene>
    <name evidence="1" type="ORF">C7B77_13990</name>
</gene>
<keyword evidence="2" id="KW-1185">Reference proteome</keyword>
<dbReference type="RefSeq" id="WP_106305727.1">
    <property type="nucleotide sequence ID" value="NZ_PVWO01000165.1"/>
</dbReference>
<dbReference type="EMBL" id="PVWO01000165">
    <property type="protein sequence ID" value="PSB55770.1"/>
    <property type="molecule type" value="Genomic_DNA"/>
</dbReference>
<dbReference type="OrthoDB" id="487576at2"/>
<accession>A0A2T1GE68</accession>
<protein>
    <submittedName>
        <fullName evidence="1">Uncharacterized protein</fullName>
    </submittedName>
</protein>
<sequence>MAQHNPHSIQLQINRMFESGQSLFAKTKVEDWLKQRNENPADYDISFNKQPAAVGSRAVMAISVEIQRKDGQPVDEWLLAQLNDLQ</sequence>